<dbReference type="InterPro" id="IPR007315">
    <property type="entry name" value="PIG-V/Gpi18"/>
</dbReference>
<comment type="subcellular location">
    <subcellularLocation>
        <location evidence="1">Endoplasmic reticulum membrane</location>
        <topology evidence="1">Multi-pass membrane protein</topology>
    </subcellularLocation>
</comment>
<keyword evidence="12" id="KW-1185">Reference proteome</keyword>
<dbReference type="GO" id="GO:0000009">
    <property type="term" value="F:alpha-1,6-mannosyltransferase activity"/>
    <property type="evidence" value="ECO:0007669"/>
    <property type="project" value="InterPro"/>
</dbReference>
<sequence>MNSRIENYFADPKTRNRRILLFAVITVLLSRALIALVHVWYVSKYGGTGWWVTDLNAWDSAWYRSIVMEGYALEPSPGRSEVNWAFFPLLPMIVRGLYQLTGMEPYIIAMLVDTLFLMGIVIVGFVYISETRHSYTQAAATGIIFTFGAYSFYFSIMYTEALYLLLLLITLYALEKKEYLIMGMAGAFLSATRNTGIMVVFAVGVKVIMNYIEEADNEKKSFAGFLKYAFGDWKLVLGICLIPAGLFAFMAYLGWKMGDPLAFVHVQVAWGGEMGNPLRVLYGGLRSGNIRLFYLGVWGIAGGFVILVLLMKRRFHEAMLAMILLLIPMSVRLQSMPRYFIGSGVFVWGGVEFLSSKKLRFLLPVFIVALALMEFLCIWMWFARKQIMV</sequence>
<dbReference type="PANTHER" id="PTHR12468:SF2">
    <property type="entry name" value="GPI MANNOSYLTRANSFERASE 2"/>
    <property type="match status" value="1"/>
</dbReference>
<keyword evidence="3" id="KW-0337">GPI-anchor biosynthesis</keyword>
<keyword evidence="6 10" id="KW-0812">Transmembrane</keyword>
<organism evidence="11 12">
    <name type="scientific">Hominifimenecus microfluidus</name>
    <dbReference type="NCBI Taxonomy" id="2885348"/>
    <lineage>
        <taxon>Bacteria</taxon>
        <taxon>Bacillati</taxon>
        <taxon>Bacillota</taxon>
        <taxon>Clostridia</taxon>
        <taxon>Lachnospirales</taxon>
        <taxon>Lachnospiraceae</taxon>
        <taxon>Hominifimenecus</taxon>
    </lineage>
</organism>
<feature type="transmembrane region" description="Helical" evidence="10">
    <location>
        <begin position="106"/>
        <end position="129"/>
    </location>
</feature>
<dbReference type="Proteomes" id="UP001198182">
    <property type="component" value="Unassembled WGS sequence"/>
</dbReference>
<keyword evidence="9 10" id="KW-0472">Membrane</keyword>
<dbReference type="GO" id="GO:0031501">
    <property type="term" value="C:mannosyltransferase complex"/>
    <property type="evidence" value="ECO:0007669"/>
    <property type="project" value="TreeGrafter"/>
</dbReference>
<gene>
    <name evidence="11" type="ORF">LKD81_03925</name>
</gene>
<evidence type="ECO:0000256" key="6">
    <source>
        <dbReference type="ARBA" id="ARBA00022692"/>
    </source>
</evidence>
<comment type="caution">
    <text evidence="11">The sequence shown here is derived from an EMBL/GenBank/DDBJ whole genome shotgun (WGS) entry which is preliminary data.</text>
</comment>
<evidence type="ECO:0000256" key="8">
    <source>
        <dbReference type="ARBA" id="ARBA00022989"/>
    </source>
</evidence>
<protein>
    <recommendedName>
        <fullName evidence="13">Glycosyltransferase RgtA/B/C/D-like domain-containing protein</fullName>
    </recommendedName>
</protein>
<accession>A0AAE3EA40</accession>
<keyword evidence="4" id="KW-0328">Glycosyltransferase</keyword>
<dbReference type="GO" id="GO:0006506">
    <property type="term" value="P:GPI anchor biosynthetic process"/>
    <property type="evidence" value="ECO:0007669"/>
    <property type="project" value="UniProtKB-KW"/>
</dbReference>
<evidence type="ECO:0000256" key="7">
    <source>
        <dbReference type="ARBA" id="ARBA00022824"/>
    </source>
</evidence>
<feature type="transmembrane region" description="Helical" evidence="10">
    <location>
        <begin position="233"/>
        <end position="255"/>
    </location>
</feature>
<evidence type="ECO:0000313" key="12">
    <source>
        <dbReference type="Proteomes" id="UP001198182"/>
    </source>
</evidence>
<feature type="transmembrane region" description="Helical" evidence="10">
    <location>
        <begin position="361"/>
        <end position="382"/>
    </location>
</feature>
<dbReference type="RefSeq" id="WP_308452860.1">
    <property type="nucleotide sequence ID" value="NZ_JAJEQR010000008.1"/>
</dbReference>
<evidence type="ECO:0000256" key="10">
    <source>
        <dbReference type="SAM" id="Phobius"/>
    </source>
</evidence>
<evidence type="ECO:0000256" key="9">
    <source>
        <dbReference type="ARBA" id="ARBA00023136"/>
    </source>
</evidence>
<evidence type="ECO:0000256" key="5">
    <source>
        <dbReference type="ARBA" id="ARBA00022679"/>
    </source>
</evidence>
<dbReference type="GO" id="GO:0016020">
    <property type="term" value="C:membrane"/>
    <property type="evidence" value="ECO:0007669"/>
    <property type="project" value="GOC"/>
</dbReference>
<proteinExistence type="predicted"/>
<dbReference type="AlphaFoldDB" id="A0AAE3EA40"/>
<name>A0AAE3EA40_9FIRM</name>
<feature type="transmembrane region" description="Helical" evidence="10">
    <location>
        <begin position="292"/>
        <end position="311"/>
    </location>
</feature>
<evidence type="ECO:0000256" key="3">
    <source>
        <dbReference type="ARBA" id="ARBA00022502"/>
    </source>
</evidence>
<evidence type="ECO:0008006" key="13">
    <source>
        <dbReference type="Google" id="ProtNLM"/>
    </source>
</evidence>
<evidence type="ECO:0000256" key="2">
    <source>
        <dbReference type="ARBA" id="ARBA00004687"/>
    </source>
</evidence>
<comment type="pathway">
    <text evidence="2">Glycolipid biosynthesis; glycosylphosphatidylinositol-anchor biosynthesis.</text>
</comment>
<keyword evidence="5" id="KW-0808">Transferase</keyword>
<reference evidence="11" key="1">
    <citation type="submission" date="2021-10" db="EMBL/GenBank/DDBJ databases">
        <title>Anaerobic single-cell dispensing facilitates the cultivation of human gut bacteria.</title>
        <authorList>
            <person name="Afrizal A."/>
        </authorList>
    </citation>
    <scope>NUCLEOTIDE SEQUENCE</scope>
    <source>
        <strain evidence="11">CLA-AA-H215</strain>
    </source>
</reference>
<keyword evidence="8 10" id="KW-1133">Transmembrane helix</keyword>
<dbReference type="Pfam" id="PF04188">
    <property type="entry name" value="Mannosyl_trans2"/>
    <property type="match status" value="1"/>
</dbReference>
<keyword evidence="7" id="KW-0256">Endoplasmic reticulum</keyword>
<feature type="transmembrane region" description="Helical" evidence="10">
    <location>
        <begin position="318"/>
        <end position="341"/>
    </location>
</feature>
<dbReference type="PANTHER" id="PTHR12468">
    <property type="entry name" value="GPI MANNOSYLTRANSFERASE 2"/>
    <property type="match status" value="1"/>
</dbReference>
<evidence type="ECO:0000256" key="4">
    <source>
        <dbReference type="ARBA" id="ARBA00022676"/>
    </source>
</evidence>
<evidence type="ECO:0000256" key="1">
    <source>
        <dbReference type="ARBA" id="ARBA00004477"/>
    </source>
</evidence>
<dbReference type="EMBL" id="JAJEQR010000008">
    <property type="protein sequence ID" value="MCC2230150.1"/>
    <property type="molecule type" value="Genomic_DNA"/>
</dbReference>
<dbReference type="GO" id="GO:0004376">
    <property type="term" value="F:GPI mannosyltransferase activity"/>
    <property type="evidence" value="ECO:0007669"/>
    <property type="project" value="InterPro"/>
</dbReference>
<evidence type="ECO:0000313" key="11">
    <source>
        <dbReference type="EMBL" id="MCC2230150.1"/>
    </source>
</evidence>
<feature type="transmembrane region" description="Helical" evidence="10">
    <location>
        <begin position="20"/>
        <end position="41"/>
    </location>
</feature>
<feature type="transmembrane region" description="Helical" evidence="10">
    <location>
        <begin position="150"/>
        <end position="174"/>
    </location>
</feature>